<dbReference type="SUPFAM" id="SSF52540">
    <property type="entry name" value="P-loop containing nucleoside triphosphate hydrolases"/>
    <property type="match status" value="1"/>
</dbReference>
<dbReference type="Pfam" id="PF03215">
    <property type="entry name" value="Rad17"/>
    <property type="match status" value="1"/>
</dbReference>
<dbReference type="Gene3D" id="1.10.8.60">
    <property type="match status" value="1"/>
</dbReference>
<dbReference type="SMART" id="SM00612">
    <property type="entry name" value="Kelch"/>
    <property type="match status" value="5"/>
</dbReference>
<keyword evidence="5" id="KW-0067">ATP-binding</keyword>
<evidence type="ECO:0000256" key="1">
    <source>
        <dbReference type="ARBA" id="ARBA00004123"/>
    </source>
</evidence>
<evidence type="ECO:0000256" key="7">
    <source>
        <dbReference type="ARBA" id="ARBA00023306"/>
    </source>
</evidence>
<keyword evidence="3" id="KW-0547">Nucleotide-binding</keyword>
<dbReference type="GO" id="GO:0000077">
    <property type="term" value="P:DNA damage checkpoint signaling"/>
    <property type="evidence" value="ECO:0007669"/>
    <property type="project" value="TreeGrafter"/>
</dbReference>
<dbReference type="SUPFAM" id="SSF117281">
    <property type="entry name" value="Kelch motif"/>
    <property type="match status" value="1"/>
</dbReference>
<dbReference type="eggNOG" id="KOG1970">
    <property type="taxonomic scope" value="Eukaryota"/>
</dbReference>
<evidence type="ECO:0000256" key="3">
    <source>
        <dbReference type="ARBA" id="ARBA00022741"/>
    </source>
</evidence>
<proteinExistence type="inferred from homology"/>
<dbReference type="InterPro" id="IPR027417">
    <property type="entry name" value="P-loop_NTPase"/>
</dbReference>
<dbReference type="PANTHER" id="PTHR12172">
    <property type="entry name" value="CELL CYCLE CHECKPOINT PROTEIN RAD17"/>
    <property type="match status" value="1"/>
</dbReference>
<dbReference type="InterPro" id="IPR015915">
    <property type="entry name" value="Kelch-typ_b-propeller"/>
</dbReference>
<keyword evidence="7" id="KW-0131">Cell cycle</keyword>
<dbReference type="GO" id="GO:0033314">
    <property type="term" value="P:mitotic DNA replication checkpoint signaling"/>
    <property type="evidence" value="ECO:0007669"/>
    <property type="project" value="TreeGrafter"/>
</dbReference>
<comment type="subcellular location">
    <subcellularLocation>
        <location evidence="1">Nucleus</location>
    </subcellularLocation>
</comment>
<dbReference type="Gene3D" id="3.40.50.300">
    <property type="entry name" value="P-loop containing nucleotide triphosphate hydrolases"/>
    <property type="match status" value="1"/>
</dbReference>
<feature type="compositionally biased region" description="Low complexity" evidence="8">
    <location>
        <begin position="7"/>
        <end position="20"/>
    </location>
</feature>
<evidence type="ECO:0000256" key="2">
    <source>
        <dbReference type="ARBA" id="ARBA00006168"/>
    </source>
</evidence>
<dbReference type="Gene3D" id="2.120.10.80">
    <property type="entry name" value="Kelch-type beta propeller"/>
    <property type="match status" value="2"/>
</dbReference>
<dbReference type="PANTHER" id="PTHR12172:SF0">
    <property type="entry name" value="CELL CYCLE CHECKPOINT PROTEIN RAD17"/>
    <property type="match status" value="1"/>
</dbReference>
<dbReference type="EMBL" id="KZ155776">
    <property type="protein sequence ID" value="OUS48190.1"/>
    <property type="molecule type" value="Genomic_DNA"/>
</dbReference>
<reference evidence="9" key="1">
    <citation type="submission" date="2017-04" db="EMBL/GenBank/DDBJ databases">
        <title>Population genomics of picophytoplankton unveils novel chromosome hypervariability.</title>
        <authorList>
            <consortium name="DOE Joint Genome Institute"/>
            <person name="Blanc-Mathieu R."/>
            <person name="Krasovec M."/>
            <person name="Hebrard M."/>
            <person name="Yau S."/>
            <person name="Desgranges E."/>
            <person name="Martin J."/>
            <person name="Schackwitz W."/>
            <person name="Kuo A."/>
            <person name="Salin G."/>
            <person name="Donnadieu C."/>
            <person name="Desdevises Y."/>
            <person name="Sanchez-Ferandin S."/>
            <person name="Moreau H."/>
            <person name="Rivals E."/>
            <person name="Grigoriev I.V."/>
            <person name="Grimsley N."/>
            <person name="Eyre-Walker A."/>
            <person name="Piganeau G."/>
        </authorList>
    </citation>
    <scope>NUCLEOTIDE SEQUENCE [LARGE SCALE GENOMIC DNA]</scope>
    <source>
        <strain evidence="9">RCC 1115</strain>
    </source>
</reference>
<gene>
    <name evidence="9" type="ORF">BE221DRAFT_173373</name>
</gene>
<organism evidence="9">
    <name type="scientific">Ostreococcus tauri</name>
    <name type="common">Marine green alga</name>
    <dbReference type="NCBI Taxonomy" id="70448"/>
    <lineage>
        <taxon>Eukaryota</taxon>
        <taxon>Viridiplantae</taxon>
        <taxon>Chlorophyta</taxon>
        <taxon>Mamiellophyceae</taxon>
        <taxon>Mamiellales</taxon>
        <taxon>Bathycoccaceae</taxon>
        <taxon>Ostreococcus</taxon>
    </lineage>
</organism>
<evidence type="ECO:0000256" key="6">
    <source>
        <dbReference type="ARBA" id="ARBA00023242"/>
    </source>
</evidence>
<accession>A0A1Y5IF48</accession>
<dbReference type="GO" id="GO:0005634">
    <property type="term" value="C:nucleus"/>
    <property type="evidence" value="ECO:0007669"/>
    <property type="project" value="UniProtKB-SubCell"/>
</dbReference>
<dbReference type="InterPro" id="IPR006652">
    <property type="entry name" value="Kelch_1"/>
</dbReference>
<comment type="similarity">
    <text evidence="2">Belongs to the rad17/RAD24 family.</text>
</comment>
<evidence type="ECO:0000313" key="9">
    <source>
        <dbReference type="EMBL" id="OUS48190.1"/>
    </source>
</evidence>
<protein>
    <submittedName>
        <fullName evidence="9">Kelch repeat-contain kelch</fullName>
    </submittedName>
</protein>
<evidence type="ECO:0000256" key="8">
    <source>
        <dbReference type="SAM" id="MobiDB-lite"/>
    </source>
</evidence>
<feature type="region of interest" description="Disordered" evidence="8">
    <location>
        <begin position="1"/>
        <end position="20"/>
    </location>
</feature>
<sequence length="1042" mass="111491">MMCASDGATTTRASALSRAGTLGETHAPRTLAECVAAKKKVERVRAWLAKGGALCASGPSGCGKASAITCAAREFGYGVEEYAAATPTLWRERAHIENGDDGTRVEYSSKVDEFVAYCSRATKYAPLALTLTSTKTNESDGRSGGGTTSMMASRKVVLLIRDIPSSDANGRARVLEALRALAASRGGPPVAVVVTEEEERGGHRSGRSAEISAKDVRSVMEKAGAQIVDFNAATTAAITKALTRVCELEHFDMSPSDIDAIVQNSHGDVRSALGALEFWCFGKNRTGRTAPPTKRKRGEPKEAPSAVASARALLSSRDQGLGLFHALGKFLYNKRDTHDLMNIAGFETLDERLRRPPQRYDPEDVLARSGIGAETAVGFLFENFVDFVDSRSIEWVAAGERYLSDAFLLARGGVGSRGGGMASRGGWEDVGDDDDAVLDPNLVAEYTAGSVATRGVLFSSKRSAAGFLPMRGPRAAKMERAAATNSEEVRAVVAAALEGDFSVGGTTNAVATEMLPALRLIAGSSALGASLVPFLPTKWRHPGEDDAQFTARMATVPEGVAAPRPADLTKGVAHALDRGARGSHARPLTLDDLDDMEDDIEDASGSESDDACTTFRPYVTPKRDSCLSGFHSKILTGTTYALAFITLVLSAYAVHETKKLNERIDAEHANPFLTLNEIEANMGGVSLYRGAGSWHEQKGLEATPANKGVSDWQAVAGEDGQIFLLGGFDDTVATLKSVYAYDVHRQTYTAKANMSETRGQFGAGWFTDASTGKVTTVIVAAGTSDSNNTNALQTSEKYNIASDTWTSGPTLKHVHLDGCMASTGDAVYMIGGWTAYYDAGSQKVEKLTRTGTEWSEVADLPLELGDCAAASLNGKVYVVGGYNNPGWATTCTDAGNGCFQNKLYEYDPTTNAWTEKAPMKQHRGDLQLVARGGKLLAIGGEIWHAKRDASGHSVDKLASHYVEEYFPELNRWEARQPLGTARFRFAAATSEWGTHVFGGSSVCATPTGTYDECHGYQHKSHEVYFELSHPNVYVNFDSSHTY</sequence>
<feature type="compositionally biased region" description="Acidic residues" evidence="8">
    <location>
        <begin position="591"/>
        <end position="608"/>
    </location>
</feature>
<dbReference type="Proteomes" id="UP000195557">
    <property type="component" value="Unassembled WGS sequence"/>
</dbReference>
<evidence type="ECO:0000256" key="4">
    <source>
        <dbReference type="ARBA" id="ARBA00022763"/>
    </source>
</evidence>
<evidence type="ECO:0000256" key="5">
    <source>
        <dbReference type="ARBA" id="ARBA00022840"/>
    </source>
</evidence>
<keyword evidence="4" id="KW-0227">DNA damage</keyword>
<keyword evidence="6" id="KW-0539">Nucleus</keyword>
<dbReference type="Pfam" id="PF01344">
    <property type="entry name" value="Kelch_1"/>
    <property type="match status" value="1"/>
</dbReference>
<dbReference type="GO" id="GO:0003682">
    <property type="term" value="F:chromatin binding"/>
    <property type="evidence" value="ECO:0007669"/>
    <property type="project" value="TreeGrafter"/>
</dbReference>
<dbReference type="InterPro" id="IPR004582">
    <property type="entry name" value="Checkpoint_prot_Rad17_Rad24"/>
</dbReference>
<dbReference type="GO" id="GO:0005524">
    <property type="term" value="F:ATP binding"/>
    <property type="evidence" value="ECO:0007669"/>
    <property type="project" value="UniProtKB-KW"/>
</dbReference>
<feature type="region of interest" description="Disordered" evidence="8">
    <location>
        <begin position="579"/>
        <end position="608"/>
    </location>
</feature>
<name>A0A1Y5IF48_OSTTA</name>
<dbReference type="AlphaFoldDB" id="A0A1Y5IF48"/>
<dbReference type="GO" id="GO:0003689">
    <property type="term" value="F:DNA clamp loader activity"/>
    <property type="evidence" value="ECO:0007669"/>
    <property type="project" value="TreeGrafter"/>
</dbReference>
<dbReference type="GO" id="GO:0006281">
    <property type="term" value="P:DNA repair"/>
    <property type="evidence" value="ECO:0007669"/>
    <property type="project" value="InterPro"/>
</dbReference>